<name>A0A7S2KB35_9DINO</name>
<feature type="transmembrane region" description="Helical" evidence="1">
    <location>
        <begin position="138"/>
        <end position="157"/>
    </location>
</feature>
<feature type="transmembrane region" description="Helical" evidence="1">
    <location>
        <begin position="96"/>
        <end position="117"/>
    </location>
</feature>
<accession>A0A7S2KB35</accession>
<feature type="transmembrane region" description="Helical" evidence="1">
    <location>
        <begin position="163"/>
        <end position="181"/>
    </location>
</feature>
<dbReference type="AlphaFoldDB" id="A0A7S2KB35"/>
<proteinExistence type="predicted"/>
<sequence>MDGYPDFQIVDLAKRHKLSGSVDALFEDKYLFKAYPLLYRTWLLHSYLAAQQVLGGKDENGMMRHVFAQSCIDVPLGGGRASSLPYFVPLALGSGLTGNLILVLVTLAVLTVLLFVAKVCNTPAAYQLARLWTLPLRLGYLAFVFYALNLSTFASALGYSITILALLGDFVTGDIAALWWYRLQCTYTISKNLPGRLLVCSREGAVQWEDFFGSRGCVDQCVSGFGSWERHHHLVVDIGDMLIELRPLQHDDVLKLRDQFFYNGKDIPYLGLDIFDIDDMASTAASTSSFPRVNMSLPATDMHLEEF</sequence>
<keyword evidence="1" id="KW-1133">Transmembrane helix</keyword>
<dbReference type="EMBL" id="HBGW01045069">
    <property type="protein sequence ID" value="CAD9571766.1"/>
    <property type="molecule type" value="Transcribed_RNA"/>
</dbReference>
<gene>
    <name evidence="2" type="ORF">BRAN1462_LOCUS28604</name>
</gene>
<protein>
    <submittedName>
        <fullName evidence="2">Uncharacterized protein</fullName>
    </submittedName>
</protein>
<evidence type="ECO:0000313" key="2">
    <source>
        <dbReference type="EMBL" id="CAD9571766.1"/>
    </source>
</evidence>
<keyword evidence="1" id="KW-0472">Membrane</keyword>
<reference evidence="2" key="1">
    <citation type="submission" date="2021-01" db="EMBL/GenBank/DDBJ databases">
        <authorList>
            <person name="Corre E."/>
            <person name="Pelletier E."/>
            <person name="Niang G."/>
            <person name="Scheremetjew M."/>
            <person name="Finn R."/>
            <person name="Kale V."/>
            <person name="Holt S."/>
            <person name="Cochrane G."/>
            <person name="Meng A."/>
            <person name="Brown T."/>
            <person name="Cohen L."/>
        </authorList>
    </citation>
    <scope>NUCLEOTIDE SEQUENCE</scope>
    <source>
        <strain evidence="2">RCC3387</strain>
    </source>
</reference>
<keyword evidence="1" id="KW-0812">Transmembrane</keyword>
<evidence type="ECO:0000256" key="1">
    <source>
        <dbReference type="SAM" id="Phobius"/>
    </source>
</evidence>
<organism evidence="2">
    <name type="scientific">Zooxanthella nutricula</name>
    <dbReference type="NCBI Taxonomy" id="1333877"/>
    <lineage>
        <taxon>Eukaryota</taxon>
        <taxon>Sar</taxon>
        <taxon>Alveolata</taxon>
        <taxon>Dinophyceae</taxon>
        <taxon>Peridiniales</taxon>
        <taxon>Peridiniales incertae sedis</taxon>
        <taxon>Zooxanthella</taxon>
    </lineage>
</organism>